<evidence type="ECO:0000256" key="9">
    <source>
        <dbReference type="ARBA" id="ARBA00022982"/>
    </source>
</evidence>
<comment type="catalytic activity">
    <reaction evidence="15">
        <text>a ubiquinone + NADH + 5 H(+)(in) = a ubiquinol + NAD(+) + 4 H(+)(out)</text>
        <dbReference type="Rhea" id="RHEA:29091"/>
        <dbReference type="Rhea" id="RHEA-COMP:9565"/>
        <dbReference type="Rhea" id="RHEA-COMP:9566"/>
        <dbReference type="ChEBI" id="CHEBI:15378"/>
        <dbReference type="ChEBI" id="CHEBI:16389"/>
        <dbReference type="ChEBI" id="CHEBI:17976"/>
        <dbReference type="ChEBI" id="CHEBI:57540"/>
        <dbReference type="ChEBI" id="CHEBI:57945"/>
        <dbReference type="EC" id="7.1.1.2"/>
    </reaction>
</comment>
<keyword evidence="8" id="KW-1278">Translocase</keyword>
<reference evidence="17" key="2">
    <citation type="submission" date="2014-10" db="EMBL/GenBank/DDBJ databases">
        <title>Complete mitochondrial genome of Soldier crab, Mictyris longicarpus.</title>
        <authorList>
            <person name="Gan H.M."/>
            <person name="Tan M.H."/>
            <person name="Austin C.M."/>
        </authorList>
    </citation>
    <scope>NUCLEOTIDE SEQUENCE</scope>
    <source>
        <strain evidence="17">D51</strain>
    </source>
</reference>
<keyword evidence="11" id="KW-0520">NAD</keyword>
<dbReference type="PANTHER" id="PTHR11435:SF1">
    <property type="entry name" value="NADH-UBIQUINONE OXIDOREDUCTASE CHAIN 6"/>
    <property type="match status" value="1"/>
</dbReference>
<name>A0A090MJZ4_9EUCA</name>
<evidence type="ECO:0000256" key="4">
    <source>
        <dbReference type="ARBA" id="ARBA00021095"/>
    </source>
</evidence>
<feature type="transmembrane region" description="Helical" evidence="16">
    <location>
        <begin position="6"/>
        <end position="24"/>
    </location>
</feature>
<sequence>MFFKLFSGILMLTIPLSLTFSILFTQLQHPLFMGLILLVQTVLISLTVGISTYSFWFSYILFLVFLGGMLILFIYMSSLASNEVFMQLYFFIWFLSLSLLLSILLVMFDPFFISSNFLASSISSFKASLISTPHTISWIYNTPSMVFTTFIISYLLLALIVVVKITNLFKGPLRLTSYDNTNT</sequence>
<evidence type="ECO:0000256" key="1">
    <source>
        <dbReference type="ARBA" id="ARBA00004225"/>
    </source>
</evidence>
<evidence type="ECO:0000256" key="7">
    <source>
        <dbReference type="ARBA" id="ARBA00022692"/>
    </source>
</evidence>
<protein>
    <recommendedName>
        <fullName evidence="4">NADH-ubiquinone oxidoreductase chain 6</fullName>
        <ecNumber evidence="3">7.1.1.2</ecNumber>
    </recommendedName>
    <alternativeName>
        <fullName evidence="14">NADH dehydrogenase subunit 6</fullName>
    </alternativeName>
</protein>
<evidence type="ECO:0000256" key="3">
    <source>
        <dbReference type="ARBA" id="ARBA00012944"/>
    </source>
</evidence>
<dbReference type="EMBL" id="LN611670">
    <property type="protein sequence ID" value="CEG06224.1"/>
    <property type="molecule type" value="Genomic_DNA"/>
</dbReference>
<dbReference type="AlphaFoldDB" id="A0A090MJZ4"/>
<accession>A0A090MJZ4</accession>
<keyword evidence="10 16" id="KW-1133">Transmembrane helix</keyword>
<feature type="transmembrane region" description="Helical" evidence="16">
    <location>
        <begin position="145"/>
        <end position="165"/>
    </location>
</feature>
<keyword evidence="7 16" id="KW-0812">Transmembrane</keyword>
<evidence type="ECO:0000256" key="5">
    <source>
        <dbReference type="ARBA" id="ARBA00022448"/>
    </source>
</evidence>
<dbReference type="EC" id="7.1.1.2" evidence="3"/>
<dbReference type="GO" id="GO:0031966">
    <property type="term" value="C:mitochondrial membrane"/>
    <property type="evidence" value="ECO:0007669"/>
    <property type="project" value="UniProtKB-SubCell"/>
</dbReference>
<proteinExistence type="inferred from homology"/>
<evidence type="ECO:0000256" key="15">
    <source>
        <dbReference type="ARBA" id="ARBA00049551"/>
    </source>
</evidence>
<dbReference type="PANTHER" id="PTHR11435">
    <property type="entry name" value="NADH UBIQUINONE OXIDOREDUCTASE SUBUNIT ND6"/>
    <property type="match status" value="1"/>
</dbReference>
<evidence type="ECO:0000256" key="2">
    <source>
        <dbReference type="ARBA" id="ARBA00005698"/>
    </source>
</evidence>
<gene>
    <name evidence="17" type="primary">nad6</name>
</gene>
<organism evidence="17">
    <name type="scientific">Mictyris longicarpus</name>
    <dbReference type="NCBI Taxonomy" id="516892"/>
    <lineage>
        <taxon>Eukaryota</taxon>
        <taxon>Metazoa</taxon>
        <taxon>Ecdysozoa</taxon>
        <taxon>Arthropoda</taxon>
        <taxon>Crustacea</taxon>
        <taxon>Multicrustacea</taxon>
        <taxon>Malacostraca</taxon>
        <taxon>Eumalacostraca</taxon>
        <taxon>Eucarida</taxon>
        <taxon>Decapoda</taxon>
        <taxon>Pleocyemata</taxon>
        <taxon>Brachyura</taxon>
        <taxon>Eubrachyura</taxon>
        <taxon>Ocypodoidea</taxon>
        <taxon>Mictyridae</taxon>
        <taxon>Mictyris</taxon>
    </lineage>
</organism>
<keyword evidence="5" id="KW-0813">Transport</keyword>
<keyword evidence="13 16" id="KW-0472">Membrane</keyword>
<keyword evidence="9" id="KW-0249">Electron transport</keyword>
<evidence type="ECO:0000256" key="8">
    <source>
        <dbReference type="ARBA" id="ARBA00022967"/>
    </source>
</evidence>
<evidence type="ECO:0000256" key="10">
    <source>
        <dbReference type="ARBA" id="ARBA00022989"/>
    </source>
</evidence>
<evidence type="ECO:0000256" key="12">
    <source>
        <dbReference type="ARBA" id="ARBA00023128"/>
    </source>
</evidence>
<feature type="transmembrane region" description="Helical" evidence="16">
    <location>
        <begin position="56"/>
        <end position="76"/>
    </location>
</feature>
<reference evidence="17" key="1">
    <citation type="submission" date="2014-09" db="EMBL/GenBank/DDBJ databases">
        <authorList>
            <person name="Gan H."/>
        </authorList>
    </citation>
    <scope>NUCLEOTIDE SEQUENCE</scope>
    <source>
        <strain evidence="17">D51</strain>
    </source>
</reference>
<evidence type="ECO:0000313" key="17">
    <source>
        <dbReference type="EMBL" id="CEG06224.1"/>
    </source>
</evidence>
<dbReference type="InterPro" id="IPR050269">
    <property type="entry name" value="ComplexI_Subunit6"/>
</dbReference>
<comment type="similarity">
    <text evidence="2">Belongs to the complex I subunit 6 family.</text>
</comment>
<comment type="subcellular location">
    <subcellularLocation>
        <location evidence="1">Mitochondrion membrane</location>
        <topology evidence="1">Multi-pass membrane protein</topology>
    </subcellularLocation>
</comment>
<evidence type="ECO:0000256" key="13">
    <source>
        <dbReference type="ARBA" id="ARBA00023136"/>
    </source>
</evidence>
<keyword evidence="12 17" id="KW-0496">Mitochondrion</keyword>
<feature type="transmembrane region" description="Helical" evidence="16">
    <location>
        <begin position="88"/>
        <end position="108"/>
    </location>
</feature>
<dbReference type="GO" id="GO:0008137">
    <property type="term" value="F:NADH dehydrogenase (ubiquinone) activity"/>
    <property type="evidence" value="ECO:0007669"/>
    <property type="project" value="UniProtKB-EC"/>
</dbReference>
<geneLocation type="mitochondrion" evidence="17"/>
<evidence type="ECO:0000256" key="16">
    <source>
        <dbReference type="SAM" id="Phobius"/>
    </source>
</evidence>
<evidence type="ECO:0000256" key="6">
    <source>
        <dbReference type="ARBA" id="ARBA00022660"/>
    </source>
</evidence>
<keyword evidence="6" id="KW-0679">Respiratory chain</keyword>
<evidence type="ECO:0000256" key="11">
    <source>
        <dbReference type="ARBA" id="ARBA00023027"/>
    </source>
</evidence>
<evidence type="ECO:0000256" key="14">
    <source>
        <dbReference type="ARBA" id="ARBA00031019"/>
    </source>
</evidence>
<feature type="transmembrane region" description="Helical" evidence="16">
    <location>
        <begin position="31"/>
        <end position="50"/>
    </location>
</feature>